<evidence type="ECO:0000256" key="6">
    <source>
        <dbReference type="HAMAP-Rule" id="MF_00073"/>
    </source>
</evidence>
<dbReference type="SUPFAM" id="SSF48013">
    <property type="entry name" value="NusB-like"/>
    <property type="match status" value="1"/>
</dbReference>
<dbReference type="EMBL" id="SLWY01000006">
    <property type="protein sequence ID" value="TCO82103.1"/>
    <property type="molecule type" value="Genomic_DNA"/>
</dbReference>
<keyword evidence="5 6" id="KW-0804">Transcription</keyword>
<dbReference type="HAMAP" id="MF_00073">
    <property type="entry name" value="NusB"/>
    <property type="match status" value="1"/>
</dbReference>
<evidence type="ECO:0000313" key="8">
    <source>
        <dbReference type="EMBL" id="TCO82103.1"/>
    </source>
</evidence>
<comment type="similarity">
    <text evidence="1 6">Belongs to the NusB family.</text>
</comment>
<dbReference type="NCBIfam" id="TIGR01951">
    <property type="entry name" value="nusB"/>
    <property type="match status" value="1"/>
</dbReference>
<protein>
    <recommendedName>
        <fullName evidence="6">Transcription antitermination protein NusB</fullName>
    </recommendedName>
    <alternativeName>
        <fullName evidence="6">Antitermination factor NusB</fullName>
    </alternativeName>
</protein>
<dbReference type="PANTHER" id="PTHR11078">
    <property type="entry name" value="N UTILIZATION SUBSTANCE PROTEIN B-RELATED"/>
    <property type="match status" value="1"/>
</dbReference>
<dbReference type="GO" id="GO:0005829">
    <property type="term" value="C:cytosol"/>
    <property type="evidence" value="ECO:0007669"/>
    <property type="project" value="TreeGrafter"/>
</dbReference>
<evidence type="ECO:0000256" key="3">
    <source>
        <dbReference type="ARBA" id="ARBA00022884"/>
    </source>
</evidence>
<keyword evidence="4 6" id="KW-0805">Transcription regulation</keyword>
<name>A0A4R2L9R2_9GAMM</name>
<sequence length="153" mass="17084">MSGPDHAAQARGAAHRARSWSRRFALQALYQWQLTAQDVGVIDAQFIADQDLSKADVGYFQELLHQIPARCQALDTALATCVDRPLAQLDPVERAILWIGAYELAYRAEVPYRVVINEAIELAKRFGAEQSHRFVNGVLDRLGKRLREGAGAR</sequence>
<dbReference type="AlphaFoldDB" id="A0A4R2L9R2"/>
<dbReference type="OrthoDB" id="9789556at2"/>
<evidence type="ECO:0000256" key="1">
    <source>
        <dbReference type="ARBA" id="ARBA00005952"/>
    </source>
</evidence>
<gene>
    <name evidence="6" type="primary">nusB</name>
    <name evidence="8" type="ORF">EV699_106200</name>
</gene>
<dbReference type="InterPro" id="IPR035926">
    <property type="entry name" value="NusB-like_sf"/>
</dbReference>
<comment type="caution">
    <text evidence="8">The sequence shown here is derived from an EMBL/GenBank/DDBJ whole genome shotgun (WGS) entry which is preliminary data.</text>
</comment>
<evidence type="ECO:0000313" key="9">
    <source>
        <dbReference type="Proteomes" id="UP000295765"/>
    </source>
</evidence>
<dbReference type="GO" id="GO:0003723">
    <property type="term" value="F:RNA binding"/>
    <property type="evidence" value="ECO:0007669"/>
    <property type="project" value="UniProtKB-UniRule"/>
</dbReference>
<dbReference type="RefSeq" id="WP_132540472.1">
    <property type="nucleotide sequence ID" value="NZ_SLWY01000006.1"/>
</dbReference>
<dbReference type="Pfam" id="PF01029">
    <property type="entry name" value="NusB"/>
    <property type="match status" value="1"/>
</dbReference>
<evidence type="ECO:0000259" key="7">
    <source>
        <dbReference type="Pfam" id="PF01029"/>
    </source>
</evidence>
<proteinExistence type="inferred from homology"/>
<dbReference type="PANTHER" id="PTHR11078:SF3">
    <property type="entry name" value="ANTITERMINATION NUSB DOMAIN-CONTAINING PROTEIN"/>
    <property type="match status" value="1"/>
</dbReference>
<dbReference type="GO" id="GO:0006353">
    <property type="term" value="P:DNA-templated transcription termination"/>
    <property type="evidence" value="ECO:0007669"/>
    <property type="project" value="UniProtKB-UniRule"/>
</dbReference>
<dbReference type="Proteomes" id="UP000295765">
    <property type="component" value="Unassembled WGS sequence"/>
</dbReference>
<accession>A0A4R2L9R2</accession>
<keyword evidence="9" id="KW-1185">Reference proteome</keyword>
<feature type="domain" description="NusB/RsmB/TIM44" evidence="7">
    <location>
        <begin position="21"/>
        <end position="142"/>
    </location>
</feature>
<dbReference type="InterPro" id="IPR011605">
    <property type="entry name" value="NusB_fam"/>
</dbReference>
<evidence type="ECO:0000256" key="5">
    <source>
        <dbReference type="ARBA" id="ARBA00023163"/>
    </source>
</evidence>
<dbReference type="Gene3D" id="1.10.940.10">
    <property type="entry name" value="NusB-like"/>
    <property type="match status" value="1"/>
</dbReference>
<comment type="function">
    <text evidence="6">Involved in transcription antitermination. Required for transcription of ribosomal RNA (rRNA) genes. Binds specifically to the boxA antiterminator sequence of the ribosomal RNA (rrn) operons.</text>
</comment>
<evidence type="ECO:0000256" key="2">
    <source>
        <dbReference type="ARBA" id="ARBA00022814"/>
    </source>
</evidence>
<dbReference type="InterPro" id="IPR006027">
    <property type="entry name" value="NusB_RsmB_TIM44"/>
</dbReference>
<keyword evidence="3 6" id="KW-0694">RNA-binding</keyword>
<dbReference type="GO" id="GO:0031564">
    <property type="term" value="P:transcription antitermination"/>
    <property type="evidence" value="ECO:0007669"/>
    <property type="project" value="UniProtKB-KW"/>
</dbReference>
<keyword evidence="2 6" id="KW-0889">Transcription antitermination</keyword>
<evidence type="ECO:0000256" key="4">
    <source>
        <dbReference type="ARBA" id="ARBA00023015"/>
    </source>
</evidence>
<organism evidence="8 9">
    <name type="scientific">Plasticicumulans lactativorans</name>
    <dbReference type="NCBI Taxonomy" id="1133106"/>
    <lineage>
        <taxon>Bacteria</taxon>
        <taxon>Pseudomonadati</taxon>
        <taxon>Pseudomonadota</taxon>
        <taxon>Gammaproteobacteria</taxon>
        <taxon>Candidatus Competibacteraceae</taxon>
        <taxon>Plasticicumulans</taxon>
    </lineage>
</organism>
<reference evidence="8 9" key="1">
    <citation type="submission" date="2019-03" db="EMBL/GenBank/DDBJ databases">
        <title>Genomic Encyclopedia of Type Strains, Phase IV (KMG-IV): sequencing the most valuable type-strain genomes for metagenomic binning, comparative biology and taxonomic classification.</title>
        <authorList>
            <person name="Goeker M."/>
        </authorList>
    </citation>
    <scope>NUCLEOTIDE SEQUENCE [LARGE SCALE GENOMIC DNA]</scope>
    <source>
        <strain evidence="8 9">DSM 25287</strain>
    </source>
</reference>